<evidence type="ECO:0000313" key="2">
    <source>
        <dbReference type="EMBL" id="KAK6933628.1"/>
    </source>
</evidence>
<feature type="region of interest" description="Disordered" evidence="1">
    <location>
        <begin position="1112"/>
        <end position="1161"/>
    </location>
</feature>
<comment type="caution">
    <text evidence="2">The sequence shown here is derived from an EMBL/GenBank/DDBJ whole genome shotgun (WGS) entry which is preliminary data.</text>
</comment>
<dbReference type="Proteomes" id="UP001370490">
    <property type="component" value="Unassembled WGS sequence"/>
</dbReference>
<dbReference type="GO" id="GO:0005635">
    <property type="term" value="C:nuclear envelope"/>
    <property type="evidence" value="ECO:0007669"/>
    <property type="project" value="TreeGrafter"/>
</dbReference>
<feature type="region of interest" description="Disordered" evidence="1">
    <location>
        <begin position="384"/>
        <end position="414"/>
    </location>
</feature>
<accession>A0AAN8VTC9</accession>
<proteinExistence type="predicted"/>
<feature type="compositionally biased region" description="Polar residues" evidence="1">
    <location>
        <begin position="1112"/>
        <end position="1125"/>
    </location>
</feature>
<dbReference type="EMBL" id="JBAMMX010000009">
    <property type="protein sequence ID" value="KAK6933628.1"/>
    <property type="molecule type" value="Genomic_DNA"/>
</dbReference>
<dbReference type="PANTHER" id="PTHR33416:SF20">
    <property type="entry name" value="NUCLEAR PORE COMPLEX PROTEIN NUP1"/>
    <property type="match status" value="1"/>
</dbReference>
<evidence type="ECO:0000313" key="3">
    <source>
        <dbReference type="Proteomes" id="UP001370490"/>
    </source>
</evidence>
<gene>
    <name evidence="2" type="ORF">RJ641_036522</name>
</gene>
<feature type="non-terminal residue" evidence="2">
    <location>
        <position position="1"/>
    </location>
</feature>
<reference evidence="2 3" key="1">
    <citation type="submission" date="2023-12" db="EMBL/GenBank/DDBJ databases">
        <title>A high-quality genome assembly for Dillenia turbinata (Dilleniales).</title>
        <authorList>
            <person name="Chanderbali A."/>
        </authorList>
    </citation>
    <scope>NUCLEOTIDE SEQUENCE [LARGE SCALE GENOMIC DNA]</scope>
    <source>
        <strain evidence="2">LSX21</strain>
        <tissue evidence="2">Leaf</tissue>
    </source>
</reference>
<dbReference type="PANTHER" id="PTHR33416">
    <property type="entry name" value="NUCLEAR PORE COMPLEX PROTEIN NUP1"/>
    <property type="match status" value="1"/>
</dbReference>
<protein>
    <recommendedName>
        <fullName evidence="4">Nuclear pore complex protein</fullName>
    </recommendedName>
</protein>
<feature type="region of interest" description="Disordered" evidence="1">
    <location>
        <begin position="200"/>
        <end position="228"/>
    </location>
</feature>
<sequence>TECELEQRDAHQEAVENGKNLLNVTEVITRYEIDRLMTLLHSRTVDTPVANEKRPEVRPLLPEAIHERREELTNDIVQDNRVESHRSLAIVSTPVVNASVLEEDVASPAELAKAYMGSRPSKVSPSMLGFRSQALRQDAPLLNNQPFASHSPVISHVPNSSFHGVLENGFATPRSRGRSAIYSMARTPYSRGHLAGNFKGVISTNNSKGGPSLSSSQVAGEESKPSELKQMVLKRRSSVLDNDIGSVGPIRRIRQKPNLLSSRNLSIPSFGNTHLALSSVRKPHMSSELNHNSSKLLIDDGGSSIPSTSLAPVPNQSTEMAERILQQLDKMVSPKEKSSELKLSIGRDKSPTKLTSNMLHGQALRSLENVDSSKILRDVLANNKGDAPLSTSLPGARDSISPKPGKVEENGPSSLVASSVKNISYVDNGDATHSVMNVASTVKGTESYISYDIAHVPQKKRAFKMSAHEDFVELDDGHSNGPVPAPAPAPVSEERETPLSTGADSNLVAAKMVASEKPPVSSEVKTLPSFLVEKWDDIGSVDTSVVAEQKTGFTFPTTKTSGIVQAAFNAPQITSTSDKVLPPKETSDKLPTFSFMSSSASEFSIPKFGTEQKIESPVPVAASASNSIQAATESEKIDNKKPQTSEDTSRLPETATAVSSTGASTSANSIFSVSAAPTNKLGLANGSLPSSSAIFSSSASALTPTKSTSQPLFSSSSLNASTSATSTSVAATTGSPTATFTSFVTTSAALAPASTATFATSSSSLSTSAVSPFPASPIFKFGGSTPQSSVLPLPVTSGVEDSGAKNKLENFAGSASSGSFGGTFSTGSAQPSSTGSGIFAFGASATSSAPDKFQSPTLFSAGSGSLAISQASTGASGASTSAHNVPIQFGSSASAPVFGLTGTSFSTSNTLFGSSTPATQLFSSGSAFAANASSSSSETSTVTSSSGTTPVFGASWQTAKLPNFGTTSAFNTSPSTGFSFGAPSTTAATSDSAPMMFSASIGSSSSSMFAFTSASTSSSMPSFSPSQPAFGTSSPFQFGTPASGNNNVGSNNNDQMTMEDSMAEDTMQASTPPAPAAAPIFGQSPISAPSSGFVFGSTAPMGANPFQFGSQQISSMPQNPSPFQASGSLEYGGGGSFSLGTGDNKSSRKIIKVKHNRLKKK</sequence>
<dbReference type="GO" id="GO:0071763">
    <property type="term" value="P:nuclear membrane organization"/>
    <property type="evidence" value="ECO:0007669"/>
    <property type="project" value="TreeGrafter"/>
</dbReference>
<feature type="compositionally biased region" description="Basic and acidic residues" evidence="1">
    <location>
        <begin position="633"/>
        <end position="650"/>
    </location>
</feature>
<name>A0AAN8VTC9_9MAGN</name>
<dbReference type="AlphaFoldDB" id="A0AAN8VTC9"/>
<feature type="compositionally biased region" description="Polar residues" evidence="1">
    <location>
        <begin position="202"/>
        <end position="218"/>
    </location>
</feature>
<keyword evidence="3" id="KW-1185">Reference proteome</keyword>
<organism evidence="2 3">
    <name type="scientific">Dillenia turbinata</name>
    <dbReference type="NCBI Taxonomy" id="194707"/>
    <lineage>
        <taxon>Eukaryota</taxon>
        <taxon>Viridiplantae</taxon>
        <taxon>Streptophyta</taxon>
        <taxon>Embryophyta</taxon>
        <taxon>Tracheophyta</taxon>
        <taxon>Spermatophyta</taxon>
        <taxon>Magnoliopsida</taxon>
        <taxon>eudicotyledons</taxon>
        <taxon>Gunneridae</taxon>
        <taxon>Pentapetalae</taxon>
        <taxon>Dilleniales</taxon>
        <taxon>Dilleniaceae</taxon>
        <taxon>Dillenia</taxon>
    </lineage>
</organism>
<evidence type="ECO:0008006" key="4">
    <source>
        <dbReference type="Google" id="ProtNLM"/>
    </source>
</evidence>
<feature type="compositionally biased region" description="Low complexity" evidence="1">
    <location>
        <begin position="616"/>
        <end position="625"/>
    </location>
</feature>
<feature type="compositionally biased region" description="Basic residues" evidence="1">
    <location>
        <begin position="1147"/>
        <end position="1161"/>
    </location>
</feature>
<feature type="region of interest" description="Disordered" evidence="1">
    <location>
        <begin position="473"/>
        <end position="500"/>
    </location>
</feature>
<feature type="region of interest" description="Disordered" evidence="1">
    <location>
        <begin position="616"/>
        <end position="660"/>
    </location>
</feature>
<evidence type="ECO:0000256" key="1">
    <source>
        <dbReference type="SAM" id="MobiDB-lite"/>
    </source>
</evidence>